<dbReference type="EMBL" id="MDYQ01000039">
    <property type="protein sequence ID" value="PRP85817.1"/>
    <property type="molecule type" value="Genomic_DNA"/>
</dbReference>
<feature type="region of interest" description="Disordered" evidence="1">
    <location>
        <begin position="111"/>
        <end position="130"/>
    </location>
</feature>
<sequence length="253" mass="29709">MAWFSRLFGGRTQETQQLHDEDEVKRERCLDLTQTQIEVSGKSQQALDKALVQFRKCLQTFQERRKYLRDQQQLYLLTLRAMDREDGVDPSDSEEEIDERNDPVLRPYFVDSDEEGAEAKSSTEQAKDEEMEMVSLEQATEEAEREEHELVDEDNVIAKTKLKITPSNVNKANKSPEQLEAEMAKRNQLKNLLKKDIPKMLDEIDKRIMYYRIQIQILEERRNLLDSNKSEAEIRMKDENSEVIHKTLLNTSV</sequence>
<evidence type="ECO:0000256" key="1">
    <source>
        <dbReference type="SAM" id="MobiDB-lite"/>
    </source>
</evidence>
<accession>A0A2P6NPC2</accession>
<evidence type="ECO:0000313" key="3">
    <source>
        <dbReference type="Proteomes" id="UP000241769"/>
    </source>
</evidence>
<dbReference type="Proteomes" id="UP000241769">
    <property type="component" value="Unassembled WGS sequence"/>
</dbReference>
<gene>
    <name evidence="2" type="ORF">PROFUN_06009</name>
</gene>
<dbReference type="InParanoid" id="A0A2P6NPC2"/>
<keyword evidence="3" id="KW-1185">Reference proteome</keyword>
<reference evidence="2 3" key="1">
    <citation type="journal article" date="2018" name="Genome Biol. Evol.">
        <title>Multiple Roots of Fruiting Body Formation in Amoebozoa.</title>
        <authorList>
            <person name="Hillmann F."/>
            <person name="Forbes G."/>
            <person name="Novohradska S."/>
            <person name="Ferling I."/>
            <person name="Riege K."/>
            <person name="Groth M."/>
            <person name="Westermann M."/>
            <person name="Marz M."/>
            <person name="Spaller T."/>
            <person name="Winckler T."/>
            <person name="Schaap P."/>
            <person name="Glockner G."/>
        </authorList>
    </citation>
    <scope>NUCLEOTIDE SEQUENCE [LARGE SCALE GENOMIC DNA]</scope>
    <source>
        <strain evidence="2 3">Jena</strain>
    </source>
</reference>
<dbReference type="AlphaFoldDB" id="A0A2P6NPC2"/>
<protein>
    <submittedName>
        <fullName evidence="2">Ankyrin repeat domain-containing protein 26</fullName>
    </submittedName>
</protein>
<organism evidence="2 3">
    <name type="scientific">Planoprotostelium fungivorum</name>
    <dbReference type="NCBI Taxonomy" id="1890364"/>
    <lineage>
        <taxon>Eukaryota</taxon>
        <taxon>Amoebozoa</taxon>
        <taxon>Evosea</taxon>
        <taxon>Variosea</taxon>
        <taxon>Cavosteliida</taxon>
        <taxon>Cavosteliaceae</taxon>
        <taxon>Planoprotostelium</taxon>
    </lineage>
</organism>
<evidence type="ECO:0000313" key="2">
    <source>
        <dbReference type="EMBL" id="PRP85817.1"/>
    </source>
</evidence>
<proteinExistence type="predicted"/>
<comment type="caution">
    <text evidence="2">The sequence shown here is derived from an EMBL/GenBank/DDBJ whole genome shotgun (WGS) entry which is preliminary data.</text>
</comment>
<name>A0A2P6NPC2_9EUKA</name>